<dbReference type="PROSITE" id="PS51077">
    <property type="entry name" value="HTH_ICLR"/>
    <property type="match status" value="1"/>
</dbReference>
<dbReference type="SUPFAM" id="SSF55781">
    <property type="entry name" value="GAF domain-like"/>
    <property type="match status" value="1"/>
</dbReference>
<dbReference type="InterPro" id="IPR036388">
    <property type="entry name" value="WH-like_DNA-bd_sf"/>
</dbReference>
<protein>
    <submittedName>
        <fullName evidence="6">IclR family transcriptional regulator</fullName>
    </submittedName>
</protein>
<dbReference type="EMBL" id="JAPKNK010000005">
    <property type="protein sequence ID" value="MCX5570181.1"/>
    <property type="molecule type" value="Genomic_DNA"/>
</dbReference>
<reference evidence="6" key="1">
    <citation type="submission" date="2022-11" db="EMBL/GenBank/DDBJ databases">
        <title>Biodiversity and phylogenetic relationships of bacteria.</title>
        <authorList>
            <person name="Machado R.A.R."/>
            <person name="Bhat A."/>
            <person name="Loulou A."/>
            <person name="Kallel S."/>
        </authorList>
    </citation>
    <scope>NUCLEOTIDE SEQUENCE</scope>
    <source>
        <strain evidence="6">K-TC2</strain>
    </source>
</reference>
<gene>
    <name evidence="6" type="ORF">OSH07_13330</name>
</gene>
<dbReference type="Pfam" id="PF09339">
    <property type="entry name" value="HTH_IclR"/>
    <property type="match status" value="1"/>
</dbReference>
<evidence type="ECO:0000256" key="3">
    <source>
        <dbReference type="ARBA" id="ARBA00023163"/>
    </source>
</evidence>
<dbReference type="Pfam" id="PF01614">
    <property type="entry name" value="IclR_C"/>
    <property type="match status" value="1"/>
</dbReference>
<dbReference type="GO" id="GO:0003700">
    <property type="term" value="F:DNA-binding transcription factor activity"/>
    <property type="evidence" value="ECO:0007669"/>
    <property type="project" value="TreeGrafter"/>
</dbReference>
<dbReference type="Gene3D" id="3.30.450.40">
    <property type="match status" value="1"/>
</dbReference>
<dbReference type="SMART" id="SM00346">
    <property type="entry name" value="HTH_ICLR"/>
    <property type="match status" value="1"/>
</dbReference>
<dbReference type="PANTHER" id="PTHR30136">
    <property type="entry name" value="HELIX-TURN-HELIX TRANSCRIPTIONAL REGULATOR, ICLR FAMILY"/>
    <property type="match status" value="1"/>
</dbReference>
<dbReference type="GO" id="GO:0045892">
    <property type="term" value="P:negative regulation of DNA-templated transcription"/>
    <property type="evidence" value="ECO:0007669"/>
    <property type="project" value="TreeGrafter"/>
</dbReference>
<keyword evidence="3" id="KW-0804">Transcription</keyword>
<dbReference type="InterPro" id="IPR005471">
    <property type="entry name" value="Tscrpt_reg_IclR_N"/>
</dbReference>
<sequence length="257" mass="27721">MSSIRRSVQVMELLARKSPLGVRAVATQLALPLGSVHRLLLDLEQEGIAERTPGGEWELSFRLLEICGLQLERIALPALCRPFAEKMAETTGETVNINALSGKHGVCIDKVRGNQGMQLDMRIGARGSLHCGGAGKAMLAFMTESEQREVLDGPLPAFTVKTITDAGVLEAELQRIRERGYSIDDQEVVLGVYCVSVPIFDAMARPVGAISITGPSLKAPGPEVLPLVEMLNEACGHVSRRLGFRGTWPAVAIEAKQ</sequence>
<keyword evidence="2" id="KW-0238">DNA-binding</keyword>
<evidence type="ECO:0000259" key="5">
    <source>
        <dbReference type="PROSITE" id="PS51078"/>
    </source>
</evidence>
<dbReference type="Gene3D" id="1.10.10.10">
    <property type="entry name" value="Winged helix-like DNA-binding domain superfamily/Winged helix DNA-binding domain"/>
    <property type="match status" value="1"/>
</dbReference>
<dbReference type="InterPro" id="IPR036390">
    <property type="entry name" value="WH_DNA-bd_sf"/>
</dbReference>
<dbReference type="InterPro" id="IPR014757">
    <property type="entry name" value="Tscrpt_reg_IclR_C"/>
</dbReference>
<keyword evidence="1" id="KW-0805">Transcription regulation</keyword>
<evidence type="ECO:0000313" key="6">
    <source>
        <dbReference type="EMBL" id="MCX5570181.1"/>
    </source>
</evidence>
<evidence type="ECO:0000313" key="7">
    <source>
        <dbReference type="Proteomes" id="UP001144805"/>
    </source>
</evidence>
<evidence type="ECO:0000256" key="2">
    <source>
        <dbReference type="ARBA" id="ARBA00023125"/>
    </source>
</evidence>
<dbReference type="Proteomes" id="UP001144805">
    <property type="component" value="Unassembled WGS sequence"/>
</dbReference>
<dbReference type="AlphaFoldDB" id="A0A9X3E2U5"/>
<dbReference type="SUPFAM" id="SSF46785">
    <property type="entry name" value="Winged helix' DNA-binding domain"/>
    <property type="match status" value="1"/>
</dbReference>
<feature type="domain" description="HTH iclR-type" evidence="4">
    <location>
        <begin position="1"/>
        <end position="61"/>
    </location>
</feature>
<name>A0A9X3E2U5_9HYPH</name>
<dbReference type="InterPro" id="IPR029016">
    <property type="entry name" value="GAF-like_dom_sf"/>
</dbReference>
<feature type="domain" description="IclR-ED" evidence="5">
    <location>
        <begin position="62"/>
        <end position="244"/>
    </location>
</feature>
<accession>A0A9X3E2U5</accession>
<dbReference type="GO" id="GO:0003677">
    <property type="term" value="F:DNA binding"/>
    <property type="evidence" value="ECO:0007669"/>
    <property type="project" value="UniProtKB-KW"/>
</dbReference>
<dbReference type="RefSeq" id="WP_266339150.1">
    <property type="nucleotide sequence ID" value="NZ_JAPKNK010000005.1"/>
</dbReference>
<dbReference type="PANTHER" id="PTHR30136:SF35">
    <property type="entry name" value="HTH-TYPE TRANSCRIPTIONAL REGULATOR RV1719"/>
    <property type="match status" value="1"/>
</dbReference>
<evidence type="ECO:0000259" key="4">
    <source>
        <dbReference type="PROSITE" id="PS51077"/>
    </source>
</evidence>
<dbReference type="InterPro" id="IPR050707">
    <property type="entry name" value="HTH_MetabolicPath_Reg"/>
</dbReference>
<evidence type="ECO:0000256" key="1">
    <source>
        <dbReference type="ARBA" id="ARBA00023015"/>
    </source>
</evidence>
<keyword evidence="7" id="KW-1185">Reference proteome</keyword>
<organism evidence="6 7">
    <name type="scientific">Kaistia nematophila</name>
    <dbReference type="NCBI Taxonomy" id="2994654"/>
    <lineage>
        <taxon>Bacteria</taxon>
        <taxon>Pseudomonadati</taxon>
        <taxon>Pseudomonadota</taxon>
        <taxon>Alphaproteobacteria</taxon>
        <taxon>Hyphomicrobiales</taxon>
        <taxon>Kaistiaceae</taxon>
        <taxon>Kaistia</taxon>
    </lineage>
</organism>
<proteinExistence type="predicted"/>
<comment type="caution">
    <text evidence="6">The sequence shown here is derived from an EMBL/GenBank/DDBJ whole genome shotgun (WGS) entry which is preliminary data.</text>
</comment>
<dbReference type="PROSITE" id="PS51078">
    <property type="entry name" value="ICLR_ED"/>
    <property type="match status" value="1"/>
</dbReference>